<reference evidence="1" key="1">
    <citation type="journal article" date="2015" name="PeerJ">
        <title>First genomic representation of candidate bacterial phylum KSB3 points to enhanced environmental sensing as a trigger of wastewater bulking.</title>
        <authorList>
            <person name="Sekiguchi Y."/>
            <person name="Ohashi A."/>
            <person name="Parks D.H."/>
            <person name="Yamauchi T."/>
            <person name="Tyson G.W."/>
            <person name="Hugenholtz P."/>
        </authorList>
    </citation>
    <scope>NUCLEOTIDE SEQUENCE [LARGE SCALE GENOMIC DNA]</scope>
</reference>
<gene>
    <name evidence="1" type="ORF">U27_00893</name>
</gene>
<dbReference type="EMBL" id="DF820476">
    <property type="protein sequence ID" value="GAK60995.1"/>
    <property type="molecule type" value="Genomic_DNA"/>
</dbReference>
<organism evidence="1">
    <name type="scientific">Vecturithrix granuli</name>
    <dbReference type="NCBI Taxonomy" id="1499967"/>
    <lineage>
        <taxon>Bacteria</taxon>
        <taxon>Candidatus Moduliflexota</taxon>
        <taxon>Candidatus Vecturitrichia</taxon>
        <taxon>Candidatus Vecturitrichales</taxon>
        <taxon>Candidatus Vecturitrichaceae</taxon>
        <taxon>Candidatus Vecturithrix</taxon>
    </lineage>
</organism>
<dbReference type="HOGENOM" id="CLU_2663599_0_0_0"/>
<keyword evidence="2" id="KW-1185">Reference proteome</keyword>
<dbReference type="Proteomes" id="UP000030661">
    <property type="component" value="Unassembled WGS sequence"/>
</dbReference>
<evidence type="ECO:0000313" key="1">
    <source>
        <dbReference type="EMBL" id="GAK60995.1"/>
    </source>
</evidence>
<proteinExistence type="predicted"/>
<sequence>MVFVVVYVFTIQPGTGTAPIEQILPQAKQMPLYTLLNDPFNHGLLNICQAKHEVDSMNGNSAVPSVTGTNMIGGK</sequence>
<accession>A0A081C8U0</accession>
<name>A0A081C8U0_VECG1</name>
<dbReference type="AlphaFoldDB" id="A0A081C8U0"/>
<protein>
    <submittedName>
        <fullName evidence="1">Uncharacterized protein</fullName>
    </submittedName>
</protein>
<evidence type="ECO:0000313" key="2">
    <source>
        <dbReference type="Proteomes" id="UP000030661"/>
    </source>
</evidence>